<dbReference type="STRING" id="51670.SAMN04488557_0008"/>
<evidence type="ECO:0000259" key="1">
    <source>
        <dbReference type="Pfam" id="PF13473"/>
    </source>
</evidence>
<dbReference type="SUPFAM" id="SSF49503">
    <property type="entry name" value="Cupredoxins"/>
    <property type="match status" value="1"/>
</dbReference>
<evidence type="ECO:0000313" key="3">
    <source>
        <dbReference type="Proteomes" id="UP000199423"/>
    </source>
</evidence>
<evidence type="ECO:0000313" key="2">
    <source>
        <dbReference type="EMBL" id="SFV25670.1"/>
    </source>
</evidence>
<gene>
    <name evidence="2" type="ORF">SAMN04488557_0008</name>
</gene>
<accession>A0A1I7MTE9</accession>
<reference evidence="3" key="1">
    <citation type="submission" date="2016-10" db="EMBL/GenBank/DDBJ databases">
        <authorList>
            <person name="Varghese N."/>
            <person name="Submissions S."/>
        </authorList>
    </citation>
    <scope>NUCLEOTIDE SEQUENCE [LARGE SCALE GENOMIC DNA]</scope>
    <source>
        <strain evidence="3">DSM 1565</strain>
    </source>
</reference>
<dbReference type="Pfam" id="PF13473">
    <property type="entry name" value="Cupredoxin_1"/>
    <property type="match status" value="1"/>
</dbReference>
<dbReference type="InterPro" id="IPR028096">
    <property type="entry name" value="EfeO_Cupredoxin"/>
</dbReference>
<dbReference type="RefSeq" id="WP_092862450.1">
    <property type="nucleotide sequence ID" value="NZ_FPCH01000001.1"/>
</dbReference>
<name>A0A1I7MTE9_9HYPH</name>
<organism evidence="2 3">
    <name type="scientific">Hyphomicrobium facile</name>
    <dbReference type="NCBI Taxonomy" id="51670"/>
    <lineage>
        <taxon>Bacteria</taxon>
        <taxon>Pseudomonadati</taxon>
        <taxon>Pseudomonadota</taxon>
        <taxon>Alphaproteobacteria</taxon>
        <taxon>Hyphomicrobiales</taxon>
        <taxon>Hyphomicrobiaceae</taxon>
        <taxon>Hyphomicrobium</taxon>
    </lineage>
</organism>
<dbReference type="InterPro" id="IPR008972">
    <property type="entry name" value="Cupredoxin"/>
</dbReference>
<dbReference type="EMBL" id="FPCH01000001">
    <property type="protein sequence ID" value="SFV25670.1"/>
    <property type="molecule type" value="Genomic_DNA"/>
</dbReference>
<protein>
    <submittedName>
        <fullName evidence="2">Cupredoxin-like domain-containing protein</fullName>
    </submittedName>
</protein>
<keyword evidence="3" id="KW-1185">Reference proteome</keyword>
<feature type="domain" description="EfeO-type cupredoxin-like" evidence="1">
    <location>
        <begin position="25"/>
        <end position="127"/>
    </location>
</feature>
<dbReference type="Gene3D" id="2.60.40.420">
    <property type="entry name" value="Cupredoxins - blue copper proteins"/>
    <property type="match status" value="1"/>
</dbReference>
<proteinExistence type="predicted"/>
<dbReference type="OrthoDB" id="7161040at2"/>
<dbReference type="AlphaFoldDB" id="A0A1I7MTE9"/>
<sequence>MGTSFSSRIGARFRAFISALAVAAIAVGGAWIGASEVQAAEEHAIEISIKDHKFEPDSLKLPAGKPIKITVKNLDATPEEFESYELGFEKIIAGNSSAIIRLKPLKPGTYMFFGEFHQDSALGHIVVE</sequence>
<dbReference type="Proteomes" id="UP000199423">
    <property type="component" value="Unassembled WGS sequence"/>
</dbReference>